<dbReference type="VEuPathDB" id="VectorBase:CSON002251"/>
<dbReference type="FunFam" id="3.30.160.60:FF:000202">
    <property type="entry name" value="Zinc finger protein 574"/>
    <property type="match status" value="1"/>
</dbReference>
<keyword evidence="5" id="KW-0862">Zinc</keyword>
<evidence type="ECO:0000256" key="8">
    <source>
        <dbReference type="PROSITE-ProRule" id="PRU00042"/>
    </source>
</evidence>
<keyword evidence="4 8" id="KW-0863">Zinc-finger</keyword>
<dbReference type="InterPro" id="IPR050589">
    <property type="entry name" value="Ikaros_C2H2-ZF"/>
</dbReference>
<evidence type="ECO:0000256" key="2">
    <source>
        <dbReference type="ARBA" id="ARBA00022723"/>
    </source>
</evidence>
<evidence type="ECO:0000256" key="4">
    <source>
        <dbReference type="ARBA" id="ARBA00022771"/>
    </source>
</evidence>
<dbReference type="GO" id="GO:0000978">
    <property type="term" value="F:RNA polymerase II cis-regulatory region sequence-specific DNA binding"/>
    <property type="evidence" value="ECO:0007669"/>
    <property type="project" value="TreeGrafter"/>
</dbReference>
<gene>
    <name evidence="10" type="primary">CSON002251</name>
</gene>
<sequence>MDKCPQCLKPVDIKSRIFKDQICGHSKCKLCLFEEKDECQQCLSLVEPFDDHNYSNDDIQILHEHSNKTKSVIKYEYVTVSPSNEYEILNENYEEGHESKEQYIEEEFLETRSEIEFSREQDQDIVQCFENESEVKNQKCDKVSKKNRQARIPSFIELIEITIKDTGKTEHRYLCNLCKRSFKSTHQIRYHQYCDDKIEKPYKCDQCSVQYRTSYQLKQHQQLHSDICYECTECSKKFAHDASAKKHYKKHFQTSESRKKLIPKGVFPCEMCDKIFARKDYLKKHMICHDEIKRFKCEHCNRSYARNNALKFHVLTAHTTRQEFDCSCGKTFSTSQSLARHQVTHSAKKSLKCLICGLKSSRKDNLFRHIRTFHPDLDPKSHIVVEENEMDKIVQQGIATEKTVVLRSQEATLRNNVIVMKQSRKTLLRDQQQCKKFQFETSVKNHKRNVIEEKQHHVYNMINIDIYRKILLPLDEKDTQDEFKTRDQIFENDDSLS</sequence>
<dbReference type="EMBL" id="UFQT01000137">
    <property type="protein sequence ID" value="SSX20686.1"/>
    <property type="molecule type" value="Genomic_DNA"/>
</dbReference>
<dbReference type="AlphaFoldDB" id="A0A336LRP4"/>
<keyword evidence="3" id="KW-0677">Repeat</keyword>
<evidence type="ECO:0000256" key="1">
    <source>
        <dbReference type="ARBA" id="ARBA00004123"/>
    </source>
</evidence>
<dbReference type="SMART" id="SM00355">
    <property type="entry name" value="ZnF_C2H2"/>
    <property type="match status" value="7"/>
</dbReference>
<dbReference type="GO" id="GO:0005634">
    <property type="term" value="C:nucleus"/>
    <property type="evidence" value="ECO:0007669"/>
    <property type="project" value="UniProtKB-SubCell"/>
</dbReference>
<dbReference type="InterPro" id="IPR013087">
    <property type="entry name" value="Znf_C2H2_type"/>
</dbReference>
<dbReference type="PROSITE" id="PS00028">
    <property type="entry name" value="ZINC_FINGER_C2H2_1"/>
    <property type="match status" value="4"/>
</dbReference>
<organism evidence="10">
    <name type="scientific">Culicoides sonorensis</name>
    <name type="common">Biting midge</name>
    <dbReference type="NCBI Taxonomy" id="179676"/>
    <lineage>
        <taxon>Eukaryota</taxon>
        <taxon>Metazoa</taxon>
        <taxon>Ecdysozoa</taxon>
        <taxon>Arthropoda</taxon>
        <taxon>Hexapoda</taxon>
        <taxon>Insecta</taxon>
        <taxon>Pterygota</taxon>
        <taxon>Neoptera</taxon>
        <taxon>Endopterygota</taxon>
        <taxon>Diptera</taxon>
        <taxon>Nematocera</taxon>
        <taxon>Chironomoidea</taxon>
        <taxon>Ceratopogonidae</taxon>
        <taxon>Ceratopogoninae</taxon>
        <taxon>Culicoides</taxon>
        <taxon>Monoculicoides</taxon>
    </lineage>
</organism>
<accession>A0A336LRP4</accession>
<dbReference type="PANTHER" id="PTHR24404:SF106">
    <property type="entry name" value="C2H2-TYPE DOMAIN-CONTAINING PROTEIN"/>
    <property type="match status" value="1"/>
</dbReference>
<dbReference type="OMA" id="THAPSIC"/>
<dbReference type="Pfam" id="PF00096">
    <property type="entry name" value="zf-C2H2"/>
    <property type="match status" value="4"/>
</dbReference>
<dbReference type="GO" id="GO:0006357">
    <property type="term" value="P:regulation of transcription by RNA polymerase II"/>
    <property type="evidence" value="ECO:0007669"/>
    <property type="project" value="TreeGrafter"/>
</dbReference>
<dbReference type="GO" id="GO:0008270">
    <property type="term" value="F:zinc ion binding"/>
    <property type="evidence" value="ECO:0007669"/>
    <property type="project" value="UniProtKB-KW"/>
</dbReference>
<evidence type="ECO:0000256" key="5">
    <source>
        <dbReference type="ARBA" id="ARBA00022833"/>
    </source>
</evidence>
<dbReference type="PROSITE" id="PS50157">
    <property type="entry name" value="ZINC_FINGER_C2H2_2"/>
    <property type="match status" value="7"/>
</dbReference>
<evidence type="ECO:0000256" key="3">
    <source>
        <dbReference type="ARBA" id="ARBA00022737"/>
    </source>
</evidence>
<dbReference type="GO" id="GO:0003700">
    <property type="term" value="F:DNA-binding transcription factor activity"/>
    <property type="evidence" value="ECO:0007669"/>
    <property type="project" value="TreeGrafter"/>
</dbReference>
<keyword evidence="6" id="KW-0238">DNA-binding</keyword>
<feature type="domain" description="C2H2-type" evidence="9">
    <location>
        <begin position="173"/>
        <end position="201"/>
    </location>
</feature>
<dbReference type="PANTHER" id="PTHR24404">
    <property type="entry name" value="ZINC FINGER PROTEIN"/>
    <property type="match status" value="1"/>
</dbReference>
<reference evidence="10" key="1">
    <citation type="submission" date="2018-07" db="EMBL/GenBank/DDBJ databases">
        <authorList>
            <person name="Quirk P.G."/>
            <person name="Krulwich T.A."/>
        </authorList>
    </citation>
    <scope>NUCLEOTIDE SEQUENCE</scope>
</reference>
<dbReference type="GO" id="GO:0032502">
    <property type="term" value="P:developmental process"/>
    <property type="evidence" value="ECO:0007669"/>
    <property type="project" value="UniProtKB-ARBA"/>
</dbReference>
<keyword evidence="7" id="KW-0539">Nucleus</keyword>
<feature type="domain" description="C2H2-type" evidence="9">
    <location>
        <begin position="295"/>
        <end position="323"/>
    </location>
</feature>
<comment type="subcellular location">
    <subcellularLocation>
        <location evidence="1">Nucleus</location>
    </subcellularLocation>
</comment>
<evidence type="ECO:0000256" key="7">
    <source>
        <dbReference type="ARBA" id="ARBA00023242"/>
    </source>
</evidence>
<feature type="domain" description="C2H2-type" evidence="9">
    <location>
        <begin position="267"/>
        <end position="294"/>
    </location>
</feature>
<feature type="domain" description="C2H2-type" evidence="9">
    <location>
        <begin position="351"/>
        <end position="379"/>
    </location>
</feature>
<proteinExistence type="predicted"/>
<feature type="domain" description="C2H2-type" evidence="9">
    <location>
        <begin position="202"/>
        <end position="225"/>
    </location>
</feature>
<feature type="domain" description="C2H2-type" evidence="9">
    <location>
        <begin position="324"/>
        <end position="350"/>
    </location>
</feature>
<evidence type="ECO:0000256" key="6">
    <source>
        <dbReference type="ARBA" id="ARBA00023125"/>
    </source>
</evidence>
<dbReference type="SUPFAM" id="SSF57667">
    <property type="entry name" value="beta-beta-alpha zinc fingers"/>
    <property type="match status" value="3"/>
</dbReference>
<evidence type="ECO:0000313" key="10">
    <source>
        <dbReference type="EMBL" id="SSX20686.1"/>
    </source>
</evidence>
<dbReference type="InterPro" id="IPR036236">
    <property type="entry name" value="Znf_C2H2_sf"/>
</dbReference>
<evidence type="ECO:0000259" key="9">
    <source>
        <dbReference type="PROSITE" id="PS50157"/>
    </source>
</evidence>
<dbReference type="Gene3D" id="3.30.160.60">
    <property type="entry name" value="Classic Zinc Finger"/>
    <property type="match status" value="3"/>
</dbReference>
<keyword evidence="2" id="KW-0479">Metal-binding</keyword>
<feature type="domain" description="C2H2-type" evidence="9">
    <location>
        <begin position="229"/>
        <end position="256"/>
    </location>
</feature>
<name>A0A336LRP4_CULSO</name>
<protein>
    <submittedName>
        <fullName evidence="10">CSON002251 protein</fullName>
    </submittedName>
</protein>